<comment type="caution">
    <text evidence="12">The sequence shown here is derived from an EMBL/GenBank/DDBJ whole genome shotgun (WGS) entry which is preliminary data.</text>
</comment>
<feature type="repeat" description="RCC1" evidence="6">
    <location>
        <begin position="359"/>
        <end position="413"/>
    </location>
</feature>
<evidence type="ECO:0000256" key="8">
    <source>
        <dbReference type="SAM" id="MobiDB-lite"/>
    </source>
</evidence>
<keyword evidence="5 7" id="KW-0067">ATP-binding</keyword>
<evidence type="ECO:0000256" key="5">
    <source>
        <dbReference type="ARBA" id="ARBA00022840"/>
    </source>
</evidence>
<dbReference type="PROSITE" id="PS50012">
    <property type="entry name" value="RCC1_3"/>
    <property type="match status" value="2"/>
</dbReference>
<dbReference type="InterPro" id="IPR051681">
    <property type="entry name" value="Ser/Thr_Kinases-Pseudokinases"/>
</dbReference>
<feature type="transmembrane region" description="Helical" evidence="9">
    <location>
        <begin position="488"/>
        <end position="511"/>
    </location>
</feature>
<feature type="region of interest" description="Disordered" evidence="8">
    <location>
        <begin position="440"/>
        <end position="485"/>
    </location>
</feature>
<evidence type="ECO:0000256" key="7">
    <source>
        <dbReference type="PROSITE-ProRule" id="PRU10141"/>
    </source>
</evidence>
<keyword evidence="10" id="KW-0732">Signal</keyword>
<proteinExistence type="predicted"/>
<feature type="signal peptide" evidence="10">
    <location>
        <begin position="1"/>
        <end position="22"/>
    </location>
</feature>
<dbReference type="InterPro" id="IPR000408">
    <property type="entry name" value="Reg_chr_condens"/>
</dbReference>
<dbReference type="STRING" id="554055.A0A2P6V5B3"/>
<feature type="compositionally biased region" description="Low complexity" evidence="8">
    <location>
        <begin position="616"/>
        <end position="650"/>
    </location>
</feature>
<dbReference type="InterPro" id="IPR008271">
    <property type="entry name" value="Ser/Thr_kinase_AS"/>
</dbReference>
<name>A0A2P6V5B3_9CHLO</name>
<dbReference type="Gene3D" id="2.130.10.30">
    <property type="entry name" value="Regulator of chromosome condensation 1/beta-lactamase-inhibitor protein II"/>
    <property type="match status" value="2"/>
</dbReference>
<feature type="compositionally biased region" description="Pro residues" evidence="8">
    <location>
        <begin position="450"/>
        <end position="480"/>
    </location>
</feature>
<sequence>MGAPLVLLALGVVLLAPVGVAAFSPEPQSPLPGLLDGLVEGIGGALAGVPSGTGAAVKGWSLLGGISPSAASVCGAYASASNTAYCWGQQAVAAAAAADGSTDLQTPAVGLANFSAPMPVSVAVPVAWRALASGRHAAADAADGAADVWSCGIRYNGALSCWGTDSSGLGLLGTGVAGASQAQPALVDQPAGASWAALDVGGSFSCAARADDSSLWCWGSNAHGALGCGQLPGGATFAPNPCRVNSSELWLAVATGGSAACAISSNGTLFCWGLLAAGGSGQQAASFASPQAVPGTNDVSQVSVGIDEVCYLQGNAAFCFPLAAWPPVPAPVNDGDGWGGSWAQVSVGADHKCGVTVAGRLKCWGANAAGQCGVGRDSAKVARPTLIDLPNNRETLFSDVQAGAGFTCASTNLGELLCWGGGAAGASTFGQLGDGTFSSSSAPVRVVNPGPGPPPAPPSPSPPPPPPPPSPSPPPPPPPQTSGSGVPVGAIVGGVVGGVAVLLAGAGALLLHMRRRRSATQPLDAEQALKGLKGGSPQGQRGPQALGGKGHQVEELELMRRQRAGAGAIAAAAAGSSGGESDPLKSDELLTWISSHPPPATPSLDGSGGCGGTPLSATSAGGSVGGSSVASAASSVMPRGGASPSSAGGSAKYLRNGSGAYSRAGSGLVDIRPFALTFSDLRIERCIGQGSFGKVYLASYNETPVAVKILMKLEAAEDDEELHPVTLSSPALAGLNKEAEVMAALRHPNVVSLMGVCSYPPALVTEYCSRGSLTDVLSEARRDHSAAAHLAWPLRLHLALDAAKGMLALHAHNPQILHRDLKSPNLLVDFSWRVKVTDFNLSAILEQGETMSSTSPVNPRWLAPEILRGAKATAASDLFSFGVVLWELLTWEVPWSGVDFWEIVAALLGGERLPVPAREALPGADTPGFAGLDAYCQLMQRCQSGEPADRPTFLEIIPQLRLLLDQAA</sequence>
<keyword evidence="9" id="KW-1133">Transmembrane helix</keyword>
<evidence type="ECO:0000259" key="11">
    <source>
        <dbReference type="PROSITE" id="PS50011"/>
    </source>
</evidence>
<keyword evidence="1" id="KW-0723">Serine/threonine-protein kinase</keyword>
<keyword evidence="2" id="KW-0808">Transferase</keyword>
<evidence type="ECO:0000313" key="12">
    <source>
        <dbReference type="EMBL" id="PSC69274.1"/>
    </source>
</evidence>
<keyword evidence="9" id="KW-0812">Transmembrane</keyword>
<evidence type="ECO:0000256" key="3">
    <source>
        <dbReference type="ARBA" id="ARBA00022741"/>
    </source>
</evidence>
<dbReference type="OrthoDB" id="547522at2759"/>
<dbReference type="Proteomes" id="UP000239649">
    <property type="component" value="Unassembled WGS sequence"/>
</dbReference>
<evidence type="ECO:0000256" key="10">
    <source>
        <dbReference type="SAM" id="SignalP"/>
    </source>
</evidence>
<organism evidence="12 13">
    <name type="scientific">Micractinium conductrix</name>
    <dbReference type="NCBI Taxonomy" id="554055"/>
    <lineage>
        <taxon>Eukaryota</taxon>
        <taxon>Viridiplantae</taxon>
        <taxon>Chlorophyta</taxon>
        <taxon>core chlorophytes</taxon>
        <taxon>Trebouxiophyceae</taxon>
        <taxon>Chlorellales</taxon>
        <taxon>Chlorellaceae</taxon>
        <taxon>Chlorella clade</taxon>
        <taxon>Micractinium</taxon>
    </lineage>
</organism>
<dbReference type="PANTHER" id="PTHR44329">
    <property type="entry name" value="SERINE/THREONINE-PROTEIN KINASE TNNI3K-RELATED"/>
    <property type="match status" value="1"/>
</dbReference>
<evidence type="ECO:0000256" key="2">
    <source>
        <dbReference type="ARBA" id="ARBA00022679"/>
    </source>
</evidence>
<dbReference type="Pfam" id="PF07714">
    <property type="entry name" value="PK_Tyr_Ser-Thr"/>
    <property type="match status" value="1"/>
</dbReference>
<feature type="domain" description="Protein kinase" evidence="11">
    <location>
        <begin position="681"/>
        <end position="962"/>
    </location>
</feature>
<dbReference type="InterPro" id="IPR011009">
    <property type="entry name" value="Kinase-like_dom_sf"/>
</dbReference>
<dbReference type="SMART" id="SM00220">
    <property type="entry name" value="S_TKc"/>
    <property type="match status" value="1"/>
</dbReference>
<dbReference type="PROSITE" id="PS50011">
    <property type="entry name" value="PROTEIN_KINASE_DOM"/>
    <property type="match status" value="1"/>
</dbReference>
<dbReference type="InterPro" id="IPR001245">
    <property type="entry name" value="Ser-Thr/Tyr_kinase_cat_dom"/>
</dbReference>
<evidence type="ECO:0000256" key="4">
    <source>
        <dbReference type="ARBA" id="ARBA00022777"/>
    </source>
</evidence>
<feature type="chain" id="PRO_5015192452" evidence="10">
    <location>
        <begin position="23"/>
        <end position="968"/>
    </location>
</feature>
<gene>
    <name evidence="12" type="ORF">C2E20_7236</name>
</gene>
<feature type="binding site" evidence="7">
    <location>
        <position position="708"/>
    </location>
    <ligand>
        <name>ATP</name>
        <dbReference type="ChEBI" id="CHEBI:30616"/>
    </ligand>
</feature>
<dbReference type="PROSITE" id="PS00108">
    <property type="entry name" value="PROTEIN_KINASE_ST"/>
    <property type="match status" value="1"/>
</dbReference>
<keyword evidence="3 7" id="KW-0547">Nucleotide-binding</keyword>
<dbReference type="GO" id="GO:0005524">
    <property type="term" value="F:ATP binding"/>
    <property type="evidence" value="ECO:0007669"/>
    <property type="project" value="UniProtKB-UniRule"/>
</dbReference>
<evidence type="ECO:0000256" key="6">
    <source>
        <dbReference type="PROSITE-ProRule" id="PRU00235"/>
    </source>
</evidence>
<dbReference type="GO" id="GO:0004674">
    <property type="term" value="F:protein serine/threonine kinase activity"/>
    <property type="evidence" value="ECO:0007669"/>
    <property type="project" value="UniProtKB-KW"/>
</dbReference>
<keyword evidence="9" id="KW-0472">Membrane</keyword>
<dbReference type="InterPro" id="IPR009091">
    <property type="entry name" value="RCC1/BLIP-II"/>
</dbReference>
<keyword evidence="13" id="KW-1185">Reference proteome</keyword>
<dbReference type="Gene3D" id="1.10.510.10">
    <property type="entry name" value="Transferase(Phosphotransferase) domain 1"/>
    <property type="match status" value="1"/>
</dbReference>
<dbReference type="EMBL" id="LHPF02000028">
    <property type="protein sequence ID" value="PSC69274.1"/>
    <property type="molecule type" value="Genomic_DNA"/>
</dbReference>
<feature type="repeat" description="RCC1" evidence="6">
    <location>
        <begin position="213"/>
        <end position="266"/>
    </location>
</feature>
<protein>
    <submittedName>
        <fullName evidence="12">Serine threonine-kinase CTR1</fullName>
    </submittedName>
</protein>
<dbReference type="InterPro" id="IPR017441">
    <property type="entry name" value="Protein_kinase_ATP_BS"/>
</dbReference>
<dbReference type="Pfam" id="PF00415">
    <property type="entry name" value="RCC1"/>
    <property type="match status" value="1"/>
</dbReference>
<dbReference type="SUPFAM" id="SSF50985">
    <property type="entry name" value="RCC1/BLIP-II"/>
    <property type="match status" value="1"/>
</dbReference>
<keyword evidence="4" id="KW-0418">Kinase</keyword>
<reference evidence="12 13" key="1">
    <citation type="journal article" date="2018" name="Plant J.">
        <title>Genome sequences of Chlorella sorokiniana UTEX 1602 and Micractinium conductrix SAG 241.80: implications to maltose excretion by a green alga.</title>
        <authorList>
            <person name="Arriola M.B."/>
            <person name="Velmurugan N."/>
            <person name="Zhang Y."/>
            <person name="Plunkett M.H."/>
            <person name="Hondzo H."/>
            <person name="Barney B.M."/>
        </authorList>
    </citation>
    <scope>NUCLEOTIDE SEQUENCE [LARGE SCALE GENOMIC DNA]</scope>
    <source>
        <strain evidence="12 13">SAG 241.80</strain>
    </source>
</reference>
<dbReference type="AlphaFoldDB" id="A0A2P6V5B3"/>
<evidence type="ECO:0000256" key="9">
    <source>
        <dbReference type="SAM" id="Phobius"/>
    </source>
</evidence>
<feature type="region of interest" description="Disordered" evidence="8">
    <location>
        <begin position="592"/>
        <end position="650"/>
    </location>
</feature>
<evidence type="ECO:0000256" key="1">
    <source>
        <dbReference type="ARBA" id="ARBA00022527"/>
    </source>
</evidence>
<dbReference type="PROSITE" id="PS00107">
    <property type="entry name" value="PROTEIN_KINASE_ATP"/>
    <property type="match status" value="1"/>
</dbReference>
<feature type="region of interest" description="Disordered" evidence="8">
    <location>
        <begin position="530"/>
        <end position="550"/>
    </location>
</feature>
<evidence type="ECO:0000313" key="13">
    <source>
        <dbReference type="Proteomes" id="UP000239649"/>
    </source>
</evidence>
<accession>A0A2P6V5B3</accession>
<dbReference type="CDD" id="cd13999">
    <property type="entry name" value="STKc_MAP3K-like"/>
    <property type="match status" value="1"/>
</dbReference>
<dbReference type="SUPFAM" id="SSF56112">
    <property type="entry name" value="Protein kinase-like (PK-like)"/>
    <property type="match status" value="1"/>
</dbReference>
<dbReference type="InterPro" id="IPR000719">
    <property type="entry name" value="Prot_kinase_dom"/>
</dbReference>